<dbReference type="InterPro" id="IPR000835">
    <property type="entry name" value="HTH_MarR-typ"/>
</dbReference>
<dbReference type="PANTHER" id="PTHR33164:SF57">
    <property type="entry name" value="MARR-FAMILY TRANSCRIPTIONAL REGULATOR"/>
    <property type="match status" value="1"/>
</dbReference>
<gene>
    <name evidence="2" type="ORF">GCM10009663_42280</name>
</gene>
<sequence>MTCNCSPLWTGTAMDRKDVPAAQPAADAQAAEIARALVALRRSQSRRALARLAAHRTGPPAVGASTAPPDGVVELLDAVEDASALTVTEAAAALGVDQPRASRLAAQALAAGLLHREADRTDGRRSLLRLTADGRALLDRVHAFRRGVVAETTADWSPEDRADLARLLGRFVADFTAVTGTGRRPV</sequence>
<evidence type="ECO:0000313" key="2">
    <source>
        <dbReference type="EMBL" id="GAA1094367.1"/>
    </source>
</evidence>
<dbReference type="PANTHER" id="PTHR33164">
    <property type="entry name" value="TRANSCRIPTIONAL REGULATOR, MARR FAMILY"/>
    <property type="match status" value="1"/>
</dbReference>
<dbReference type="Proteomes" id="UP001499987">
    <property type="component" value="Unassembled WGS sequence"/>
</dbReference>
<dbReference type="PRINTS" id="PR00598">
    <property type="entry name" value="HTHMARR"/>
</dbReference>
<keyword evidence="3" id="KW-1185">Reference proteome</keyword>
<dbReference type="InterPro" id="IPR039422">
    <property type="entry name" value="MarR/SlyA-like"/>
</dbReference>
<feature type="domain" description="HTH marR-type" evidence="1">
    <location>
        <begin position="30"/>
        <end position="173"/>
    </location>
</feature>
<dbReference type="SUPFAM" id="SSF46785">
    <property type="entry name" value="Winged helix' DNA-binding domain"/>
    <property type="match status" value="1"/>
</dbReference>
<comment type="caution">
    <text evidence="2">The sequence shown here is derived from an EMBL/GenBank/DDBJ whole genome shotgun (WGS) entry which is preliminary data.</text>
</comment>
<evidence type="ECO:0000313" key="3">
    <source>
        <dbReference type="Proteomes" id="UP001499987"/>
    </source>
</evidence>
<dbReference type="Pfam" id="PF12802">
    <property type="entry name" value="MarR_2"/>
    <property type="match status" value="1"/>
</dbReference>
<dbReference type="EMBL" id="BAAALD010000041">
    <property type="protein sequence ID" value="GAA1094367.1"/>
    <property type="molecule type" value="Genomic_DNA"/>
</dbReference>
<dbReference type="SMART" id="SM00347">
    <property type="entry name" value="HTH_MARR"/>
    <property type="match status" value="1"/>
</dbReference>
<dbReference type="InterPro" id="IPR036390">
    <property type="entry name" value="WH_DNA-bd_sf"/>
</dbReference>
<proteinExistence type="predicted"/>
<name>A0ABP4E8M4_9ACTN</name>
<organism evidence="2 3">
    <name type="scientific">Kitasatospora arboriphila</name>
    <dbReference type="NCBI Taxonomy" id="258052"/>
    <lineage>
        <taxon>Bacteria</taxon>
        <taxon>Bacillati</taxon>
        <taxon>Actinomycetota</taxon>
        <taxon>Actinomycetes</taxon>
        <taxon>Kitasatosporales</taxon>
        <taxon>Streptomycetaceae</taxon>
        <taxon>Kitasatospora</taxon>
    </lineage>
</organism>
<protein>
    <recommendedName>
        <fullName evidence="1">HTH marR-type domain-containing protein</fullName>
    </recommendedName>
</protein>
<dbReference type="Gene3D" id="1.10.10.10">
    <property type="entry name" value="Winged helix-like DNA-binding domain superfamily/Winged helix DNA-binding domain"/>
    <property type="match status" value="1"/>
</dbReference>
<dbReference type="InterPro" id="IPR036388">
    <property type="entry name" value="WH-like_DNA-bd_sf"/>
</dbReference>
<dbReference type="PROSITE" id="PS50995">
    <property type="entry name" value="HTH_MARR_2"/>
    <property type="match status" value="1"/>
</dbReference>
<evidence type="ECO:0000259" key="1">
    <source>
        <dbReference type="PROSITE" id="PS50995"/>
    </source>
</evidence>
<accession>A0ABP4E8M4</accession>
<reference evidence="3" key="1">
    <citation type="journal article" date="2019" name="Int. J. Syst. Evol. Microbiol.">
        <title>The Global Catalogue of Microorganisms (GCM) 10K type strain sequencing project: providing services to taxonomists for standard genome sequencing and annotation.</title>
        <authorList>
            <consortium name="The Broad Institute Genomics Platform"/>
            <consortium name="The Broad Institute Genome Sequencing Center for Infectious Disease"/>
            <person name="Wu L."/>
            <person name="Ma J."/>
        </authorList>
    </citation>
    <scope>NUCLEOTIDE SEQUENCE [LARGE SCALE GENOMIC DNA]</scope>
    <source>
        <strain evidence="3">JCM 13002</strain>
    </source>
</reference>